<proteinExistence type="predicted"/>
<dbReference type="EMBL" id="JAFKCV010000006">
    <property type="protein sequence ID" value="MBN7826054.1"/>
    <property type="molecule type" value="Genomic_DNA"/>
</dbReference>
<protein>
    <submittedName>
        <fullName evidence="3">Type II secretion system protein M</fullName>
    </submittedName>
</protein>
<dbReference type="Pfam" id="PF04612">
    <property type="entry name" value="T2SSM"/>
    <property type="match status" value="1"/>
</dbReference>
<keyword evidence="1" id="KW-0175">Coiled coil</keyword>
<evidence type="ECO:0000256" key="1">
    <source>
        <dbReference type="SAM" id="Coils"/>
    </source>
</evidence>
<comment type="caution">
    <text evidence="3">The sequence shown here is derived from an EMBL/GenBank/DDBJ whole genome shotgun (WGS) entry which is preliminary data.</text>
</comment>
<evidence type="ECO:0000313" key="3">
    <source>
        <dbReference type="EMBL" id="MBN7826054.1"/>
    </source>
</evidence>
<feature type="transmembrane region" description="Helical" evidence="2">
    <location>
        <begin position="21"/>
        <end position="39"/>
    </location>
</feature>
<organism evidence="3 4">
    <name type="scientific">Bowmanella dokdonensis</name>
    <dbReference type="NCBI Taxonomy" id="751969"/>
    <lineage>
        <taxon>Bacteria</taxon>
        <taxon>Pseudomonadati</taxon>
        <taxon>Pseudomonadota</taxon>
        <taxon>Gammaproteobacteria</taxon>
        <taxon>Alteromonadales</taxon>
        <taxon>Alteromonadaceae</taxon>
        <taxon>Bowmanella</taxon>
    </lineage>
</organism>
<dbReference type="GO" id="GO:0015627">
    <property type="term" value="C:type II protein secretion system complex"/>
    <property type="evidence" value="ECO:0007669"/>
    <property type="project" value="InterPro"/>
</dbReference>
<keyword evidence="2" id="KW-0472">Membrane</keyword>
<dbReference type="GO" id="GO:0015628">
    <property type="term" value="P:protein secretion by the type II secretion system"/>
    <property type="evidence" value="ECO:0007669"/>
    <property type="project" value="InterPro"/>
</dbReference>
<keyword evidence="2" id="KW-0812">Transmembrane</keyword>
<name>A0A939DNI9_9ALTE</name>
<dbReference type="Proteomes" id="UP000664654">
    <property type="component" value="Unassembled WGS sequence"/>
</dbReference>
<feature type="coiled-coil region" evidence="1">
    <location>
        <begin position="46"/>
        <end position="105"/>
    </location>
</feature>
<gene>
    <name evidence="3" type="ORF">J0A66_12520</name>
</gene>
<keyword evidence="4" id="KW-1185">Reference proteome</keyword>
<evidence type="ECO:0000256" key="2">
    <source>
        <dbReference type="SAM" id="Phobius"/>
    </source>
</evidence>
<dbReference type="AlphaFoldDB" id="A0A939DNI9"/>
<reference evidence="3" key="1">
    <citation type="submission" date="2021-03" db="EMBL/GenBank/DDBJ databases">
        <title>novel species isolated from a fishpond in China.</title>
        <authorList>
            <person name="Lu H."/>
            <person name="Cai Z."/>
        </authorList>
    </citation>
    <scope>NUCLEOTIDE SEQUENCE</scope>
    <source>
        <strain evidence="3">JCM 30855</strain>
    </source>
</reference>
<dbReference type="InterPro" id="IPR007690">
    <property type="entry name" value="T2SS_GspM"/>
</dbReference>
<keyword evidence="2" id="KW-1133">Transmembrane helix</keyword>
<evidence type="ECO:0000313" key="4">
    <source>
        <dbReference type="Proteomes" id="UP000664654"/>
    </source>
</evidence>
<dbReference type="RefSeq" id="WP_206574160.1">
    <property type="nucleotide sequence ID" value="NZ_JAFKCV010000006.1"/>
</dbReference>
<accession>A0A939DNI9</accession>
<sequence>MSAYQKMHQAFALRKPREKQLLLFAGLFLILYGGYLLLIEPTLDGLALSERKLNQQQQELTSLNLQLQELATATTNPDTPLLIRRQALESEIAALRQVMLQQTSELIPAARMKNVLQQLLAHHDQLRLVELKSLTPTAITAEPQQEDQQAGLYQHGMRLVLEGSYFDLQGYLRQLESLQWRFYWKTFDYQVLEYPTARMSLEIYTLSTGKAFLGV</sequence>